<proteinExistence type="predicted"/>
<dbReference type="InterPro" id="IPR046278">
    <property type="entry name" value="DUF6311"/>
</dbReference>
<dbReference type="AlphaFoldDB" id="A0AAE3EA31"/>
<sequence length="535" mass="59649">MLVFIACYGVSILDVTNDAWLLSGEDITQHYIGWKFYRASEWTFPIGQIQGILYPQTSCIIYSDSNPLLAIFFKLFSPLLPETFQYFGISGLLSFFLVGAFAGVIARRGTESRCYCFLAAGLTSFSPYLFYRMFIHTALASQWIILAAITIWVYRPYFSSWKKKTAAWTILLVAGTLTHIYYIPMVMLFFFGFGLQDLISGKGWKEDLAAAVVSIGVDLAVLYIVGAFSVHTSMEDTGLGVYSANVNSLINPVIFSRFLPGLPYGEGQLEGFGYLGLGVLILTAGTVILAIYGVYKNRKKTAEENALPEKNGRRDTLAAGISVTIVFLLGFLLAFSPVIRCGENEVLTIQYPQFIISLLSVFRTTGRFIWCVAYFIISLGLITVGRMVKKKGAVVFLAVLLVVQAVDVWPLVQVRKELVHPESGMVTMKSEEWETLAEGKIHLTILPWSTVHGMNGLKAAYETGNFAVDHGMTINYFPIARIDYEKLAEEDGVLRQKAENREDEDTLYILDTREAGEVLGLVVYEIDGYYVGVRE</sequence>
<dbReference type="InterPro" id="IPR058671">
    <property type="entry name" value="DUF6311_C"/>
</dbReference>
<gene>
    <name evidence="4" type="ORF">LKD81_03850</name>
</gene>
<feature type="transmembrane region" description="Helical" evidence="1">
    <location>
        <begin position="208"/>
        <end position="228"/>
    </location>
</feature>
<feature type="transmembrane region" description="Helical" evidence="1">
    <location>
        <begin position="316"/>
        <end position="339"/>
    </location>
</feature>
<comment type="caution">
    <text evidence="4">The sequence shown here is derived from an EMBL/GenBank/DDBJ whole genome shotgun (WGS) entry which is preliminary data.</text>
</comment>
<feature type="transmembrane region" description="Helical" evidence="1">
    <location>
        <begin position="271"/>
        <end position="295"/>
    </location>
</feature>
<feature type="transmembrane region" description="Helical" evidence="1">
    <location>
        <begin position="137"/>
        <end position="154"/>
    </location>
</feature>
<feature type="transmembrane region" description="Helical" evidence="1">
    <location>
        <begin position="113"/>
        <end position="131"/>
    </location>
</feature>
<name>A0AAE3EA31_9FIRM</name>
<feature type="transmembrane region" description="Helical" evidence="1">
    <location>
        <begin position="166"/>
        <end position="193"/>
    </location>
</feature>
<dbReference type="EMBL" id="JAJEQR010000008">
    <property type="protein sequence ID" value="MCC2230135.1"/>
    <property type="molecule type" value="Genomic_DNA"/>
</dbReference>
<dbReference type="Proteomes" id="UP001198182">
    <property type="component" value="Unassembled WGS sequence"/>
</dbReference>
<evidence type="ECO:0000259" key="2">
    <source>
        <dbReference type="Pfam" id="PF19830"/>
    </source>
</evidence>
<feature type="domain" description="DUF6311" evidence="2">
    <location>
        <begin position="1"/>
        <end position="408"/>
    </location>
</feature>
<evidence type="ECO:0000259" key="3">
    <source>
        <dbReference type="Pfam" id="PF25853"/>
    </source>
</evidence>
<evidence type="ECO:0000313" key="4">
    <source>
        <dbReference type="EMBL" id="MCC2230135.1"/>
    </source>
</evidence>
<evidence type="ECO:0000313" key="5">
    <source>
        <dbReference type="Proteomes" id="UP001198182"/>
    </source>
</evidence>
<dbReference type="RefSeq" id="WP_308452845.1">
    <property type="nucleotide sequence ID" value="NZ_JAJEQR010000008.1"/>
</dbReference>
<dbReference type="Pfam" id="PF19830">
    <property type="entry name" value="DUF6311"/>
    <property type="match status" value="1"/>
</dbReference>
<reference evidence="4" key="1">
    <citation type="submission" date="2021-10" db="EMBL/GenBank/DDBJ databases">
        <title>Anaerobic single-cell dispensing facilitates the cultivation of human gut bacteria.</title>
        <authorList>
            <person name="Afrizal A."/>
        </authorList>
    </citation>
    <scope>NUCLEOTIDE SEQUENCE</scope>
    <source>
        <strain evidence="4">CLA-AA-H215</strain>
    </source>
</reference>
<organism evidence="4 5">
    <name type="scientific">Hominifimenecus microfluidus</name>
    <dbReference type="NCBI Taxonomy" id="2885348"/>
    <lineage>
        <taxon>Bacteria</taxon>
        <taxon>Bacillati</taxon>
        <taxon>Bacillota</taxon>
        <taxon>Clostridia</taxon>
        <taxon>Lachnospirales</taxon>
        <taxon>Lachnospiraceae</taxon>
        <taxon>Hominifimenecus</taxon>
    </lineage>
</organism>
<feature type="transmembrane region" description="Helical" evidence="1">
    <location>
        <begin position="84"/>
        <end position="106"/>
    </location>
</feature>
<accession>A0AAE3EA31</accession>
<keyword evidence="5" id="KW-1185">Reference proteome</keyword>
<keyword evidence="1" id="KW-0812">Transmembrane</keyword>
<feature type="transmembrane region" description="Helical" evidence="1">
    <location>
        <begin position="240"/>
        <end position="259"/>
    </location>
</feature>
<dbReference type="Pfam" id="PF25853">
    <property type="entry name" value="DUF6311_C"/>
    <property type="match status" value="1"/>
</dbReference>
<feature type="domain" description="DUF6311" evidence="3">
    <location>
        <begin position="432"/>
        <end position="533"/>
    </location>
</feature>
<protein>
    <submittedName>
        <fullName evidence="4">DUF6311 domain-containing protein</fullName>
    </submittedName>
</protein>
<keyword evidence="1" id="KW-1133">Transmembrane helix</keyword>
<evidence type="ECO:0000256" key="1">
    <source>
        <dbReference type="SAM" id="Phobius"/>
    </source>
</evidence>
<feature type="transmembrane region" description="Helical" evidence="1">
    <location>
        <begin position="392"/>
        <end position="412"/>
    </location>
</feature>
<keyword evidence="1" id="KW-0472">Membrane</keyword>
<feature type="transmembrane region" description="Helical" evidence="1">
    <location>
        <begin position="367"/>
        <end position="385"/>
    </location>
</feature>